<feature type="region of interest" description="Disordered" evidence="1">
    <location>
        <begin position="122"/>
        <end position="228"/>
    </location>
</feature>
<proteinExistence type="predicted"/>
<feature type="region of interest" description="Disordered" evidence="1">
    <location>
        <begin position="68"/>
        <end position="103"/>
    </location>
</feature>
<evidence type="ECO:0000313" key="2">
    <source>
        <dbReference type="EMBL" id="KAE9961862.1"/>
    </source>
</evidence>
<sequence>MSSPASIPAGRKPIRLVNGACEEVDPDTSEYRRVWGSTQLQTMPYFQQAVVLNTYRLNFGADRSTHEQLGESGSIIGPLPTPQSIKGTASKPGGNTVAESTSSKWSGLKEFSVELDKSIALNASNRTTPEQHDTDAEMLDRGLFGTPDPEETSTTEADNNVDGLLLTPESITDVQRQDVVSAASTSSEYNPDPDSDSDSDSSDVVIEFPIPLNPHERSTRNKNPNYRT</sequence>
<evidence type="ECO:0000256" key="1">
    <source>
        <dbReference type="SAM" id="MobiDB-lite"/>
    </source>
</evidence>
<accession>A0A8H3U230</accession>
<reference evidence="2 3" key="1">
    <citation type="submission" date="2019-11" db="EMBL/GenBank/DDBJ databases">
        <title>Venturia inaequalis Genome Resource.</title>
        <authorList>
            <person name="Lichtner F.J."/>
        </authorList>
    </citation>
    <scope>NUCLEOTIDE SEQUENCE [LARGE SCALE GENOMIC DNA]</scope>
    <source>
        <strain evidence="2">Bline_iso_100314</strain>
    </source>
</reference>
<comment type="caution">
    <text evidence="2">The sequence shown here is derived from an EMBL/GenBank/DDBJ whole genome shotgun (WGS) entry which is preliminary data.</text>
</comment>
<protein>
    <submittedName>
        <fullName evidence="2">Uncharacterized protein</fullName>
    </submittedName>
</protein>
<feature type="compositionally biased region" description="Basic and acidic residues" evidence="1">
    <location>
        <begin position="129"/>
        <end position="140"/>
    </location>
</feature>
<dbReference type="AlphaFoldDB" id="A0A8H3U230"/>
<gene>
    <name evidence="2" type="ORF">BLS_001226</name>
</gene>
<organism evidence="2 3">
    <name type="scientific">Venturia inaequalis</name>
    <name type="common">Apple scab fungus</name>
    <dbReference type="NCBI Taxonomy" id="5025"/>
    <lineage>
        <taxon>Eukaryota</taxon>
        <taxon>Fungi</taxon>
        <taxon>Dikarya</taxon>
        <taxon>Ascomycota</taxon>
        <taxon>Pezizomycotina</taxon>
        <taxon>Dothideomycetes</taxon>
        <taxon>Pleosporomycetidae</taxon>
        <taxon>Venturiales</taxon>
        <taxon>Venturiaceae</taxon>
        <taxon>Venturia</taxon>
    </lineage>
</organism>
<dbReference type="EMBL" id="WNWQ01001265">
    <property type="protein sequence ID" value="KAE9961862.1"/>
    <property type="molecule type" value="Genomic_DNA"/>
</dbReference>
<dbReference type="Proteomes" id="UP000433883">
    <property type="component" value="Unassembled WGS sequence"/>
</dbReference>
<evidence type="ECO:0000313" key="3">
    <source>
        <dbReference type="Proteomes" id="UP000433883"/>
    </source>
</evidence>
<name>A0A8H3U230_VENIN</name>
<feature type="compositionally biased region" description="Acidic residues" evidence="1">
    <location>
        <begin position="191"/>
        <end position="201"/>
    </location>
</feature>